<dbReference type="Proteomes" id="UP000186601">
    <property type="component" value="Unassembled WGS sequence"/>
</dbReference>
<sequence>MKLLGLEEDLRRRSSRPTTGKLIIGVLGEYLYRPGIQTAHTNIGNLTRLRESRMERAKQGEDAEEMRKHVEPIWTGQIVYRSLITREALESVFPGHPSLSYPIQGRIINAAALISKPECYGSVYDGPWVAQVAQEDLKAEFVNWESRVQTLLDLMKSPSKWVINSVDSLPSFVSGRVALIGDAAHAMTPHQASGAGQAVEDGFVLASLLAQPEVNRITVTEALKTYDEVRRPFAQDILQRSLRTGEIYFLQCPRVQDVTLESSAAGGISENTLLELNDDLGDILRWTWTTSIVDDRERAIALFKNRLGINIAAV</sequence>
<accession>A0A2R6S3X0</accession>
<dbReference type="InterPro" id="IPR051104">
    <property type="entry name" value="FAD_monoxygenase"/>
</dbReference>
<dbReference type="OrthoDB" id="417877at2759"/>
<dbReference type="PRINTS" id="PR00420">
    <property type="entry name" value="RNGMNOXGNASE"/>
</dbReference>
<dbReference type="Gene3D" id="3.50.50.60">
    <property type="entry name" value="FAD/NAD(P)-binding domain"/>
    <property type="match status" value="1"/>
</dbReference>
<dbReference type="PANTHER" id="PTHR46720:SF3">
    <property type="entry name" value="FAD-BINDING DOMAIN-CONTAINING PROTEIN-RELATED"/>
    <property type="match status" value="1"/>
</dbReference>
<dbReference type="InterPro" id="IPR036188">
    <property type="entry name" value="FAD/NAD-bd_sf"/>
</dbReference>
<dbReference type="GO" id="GO:0044550">
    <property type="term" value="P:secondary metabolite biosynthetic process"/>
    <property type="evidence" value="ECO:0007669"/>
    <property type="project" value="TreeGrafter"/>
</dbReference>
<dbReference type="SUPFAM" id="SSF54373">
    <property type="entry name" value="FAD-linked reductases, C-terminal domain"/>
    <property type="match status" value="1"/>
</dbReference>
<dbReference type="STRING" id="98765.A0A2R6S3X0"/>
<dbReference type="GO" id="GO:0016491">
    <property type="term" value="F:oxidoreductase activity"/>
    <property type="evidence" value="ECO:0007669"/>
    <property type="project" value="UniProtKB-KW"/>
</dbReference>
<dbReference type="EMBL" id="MLYV02000089">
    <property type="protein sequence ID" value="PSS36953.1"/>
    <property type="molecule type" value="Genomic_DNA"/>
</dbReference>
<evidence type="ECO:0000313" key="6">
    <source>
        <dbReference type="Proteomes" id="UP000186601"/>
    </source>
</evidence>
<dbReference type="PANTHER" id="PTHR46720">
    <property type="entry name" value="HYDROXYLASE, PUTATIVE (AFU_ORTHOLOGUE AFUA_3G01460)-RELATED"/>
    <property type="match status" value="1"/>
</dbReference>
<keyword evidence="2" id="KW-0274">FAD</keyword>
<evidence type="ECO:0000256" key="1">
    <source>
        <dbReference type="ARBA" id="ARBA00022630"/>
    </source>
</evidence>
<keyword evidence="3" id="KW-0560">Oxidoreductase</keyword>
<dbReference type="InterPro" id="IPR002938">
    <property type="entry name" value="FAD-bd"/>
</dbReference>
<dbReference type="AlphaFoldDB" id="A0A2R6S3X0"/>
<dbReference type="GO" id="GO:0071949">
    <property type="term" value="F:FAD binding"/>
    <property type="evidence" value="ECO:0007669"/>
    <property type="project" value="InterPro"/>
</dbReference>
<evidence type="ECO:0000313" key="5">
    <source>
        <dbReference type="EMBL" id="PSS36953.1"/>
    </source>
</evidence>
<protein>
    <recommendedName>
        <fullName evidence="4">FAD-binding domain-containing protein</fullName>
    </recommendedName>
</protein>
<dbReference type="Pfam" id="PF01494">
    <property type="entry name" value="FAD_binding_3"/>
    <property type="match status" value="1"/>
</dbReference>
<reference evidence="5 6" key="1">
    <citation type="submission" date="2018-02" db="EMBL/GenBank/DDBJ databases">
        <title>Genome sequence of the basidiomycete white-rot fungus Phlebia centrifuga.</title>
        <authorList>
            <person name="Granchi Z."/>
            <person name="Peng M."/>
            <person name="de Vries R.P."/>
            <person name="Hilden K."/>
            <person name="Makela M.R."/>
            <person name="Grigoriev I."/>
            <person name="Riley R."/>
        </authorList>
    </citation>
    <scope>NUCLEOTIDE SEQUENCE [LARGE SCALE GENOMIC DNA]</scope>
    <source>
        <strain evidence="5 6">FBCC195</strain>
    </source>
</reference>
<evidence type="ECO:0000259" key="4">
    <source>
        <dbReference type="Pfam" id="PF01494"/>
    </source>
</evidence>
<organism evidence="5 6">
    <name type="scientific">Hermanssonia centrifuga</name>
    <dbReference type="NCBI Taxonomy" id="98765"/>
    <lineage>
        <taxon>Eukaryota</taxon>
        <taxon>Fungi</taxon>
        <taxon>Dikarya</taxon>
        <taxon>Basidiomycota</taxon>
        <taxon>Agaricomycotina</taxon>
        <taxon>Agaricomycetes</taxon>
        <taxon>Polyporales</taxon>
        <taxon>Meruliaceae</taxon>
        <taxon>Hermanssonia</taxon>
    </lineage>
</organism>
<keyword evidence="6" id="KW-1185">Reference proteome</keyword>
<evidence type="ECO:0000256" key="3">
    <source>
        <dbReference type="ARBA" id="ARBA00023002"/>
    </source>
</evidence>
<keyword evidence="1" id="KW-0285">Flavoprotein</keyword>
<feature type="domain" description="FAD-binding" evidence="4">
    <location>
        <begin position="157"/>
        <end position="241"/>
    </location>
</feature>
<evidence type="ECO:0000256" key="2">
    <source>
        <dbReference type="ARBA" id="ARBA00022827"/>
    </source>
</evidence>
<comment type="caution">
    <text evidence="5">The sequence shown here is derived from an EMBL/GenBank/DDBJ whole genome shotgun (WGS) entry which is preliminary data.</text>
</comment>
<gene>
    <name evidence="5" type="ORF">PHLCEN_2v1169</name>
</gene>
<name>A0A2R6S3X0_9APHY</name>
<dbReference type="SUPFAM" id="SSF51905">
    <property type="entry name" value="FAD/NAD(P)-binding domain"/>
    <property type="match status" value="1"/>
</dbReference>
<proteinExistence type="predicted"/>